<dbReference type="PANTHER" id="PTHR35807">
    <property type="entry name" value="TRANSCRIPTIONAL REGULATOR REDD-RELATED"/>
    <property type="match status" value="1"/>
</dbReference>
<evidence type="ECO:0000256" key="6">
    <source>
        <dbReference type="SAM" id="MobiDB-lite"/>
    </source>
</evidence>
<dbReference type="GO" id="GO:0003677">
    <property type="term" value="F:DNA binding"/>
    <property type="evidence" value="ECO:0007669"/>
    <property type="project" value="UniProtKB-UniRule"/>
</dbReference>
<proteinExistence type="inferred from homology"/>
<accession>A0A1I5EAS9</accession>
<evidence type="ECO:0000313" key="9">
    <source>
        <dbReference type="Proteomes" id="UP000183642"/>
    </source>
</evidence>
<dbReference type="Pfam" id="PF13191">
    <property type="entry name" value="AAA_16"/>
    <property type="match status" value="1"/>
</dbReference>
<dbReference type="PROSITE" id="PS51755">
    <property type="entry name" value="OMPR_PHOB"/>
    <property type="match status" value="1"/>
</dbReference>
<keyword evidence="2" id="KW-0805">Transcription regulation</keyword>
<evidence type="ECO:0000256" key="4">
    <source>
        <dbReference type="ARBA" id="ARBA00023163"/>
    </source>
</evidence>
<dbReference type="InterPro" id="IPR051677">
    <property type="entry name" value="AfsR-DnrI-RedD_regulator"/>
</dbReference>
<name>A0A1I5EAS9_9ACTN</name>
<dbReference type="EMBL" id="FOWE01000003">
    <property type="protein sequence ID" value="SFO08587.1"/>
    <property type="molecule type" value="Genomic_DNA"/>
</dbReference>
<dbReference type="GO" id="GO:0000160">
    <property type="term" value="P:phosphorelay signal transduction system"/>
    <property type="evidence" value="ECO:0007669"/>
    <property type="project" value="InterPro"/>
</dbReference>
<feature type="region of interest" description="Disordered" evidence="6">
    <location>
        <begin position="261"/>
        <end position="282"/>
    </location>
</feature>
<keyword evidence="9" id="KW-1185">Reference proteome</keyword>
<dbReference type="RefSeq" id="WP_075012722.1">
    <property type="nucleotide sequence ID" value="NZ_FOWE01000003.1"/>
</dbReference>
<dbReference type="PANTHER" id="PTHR35807:SF1">
    <property type="entry name" value="TRANSCRIPTIONAL REGULATOR REDD"/>
    <property type="match status" value="1"/>
</dbReference>
<dbReference type="SMART" id="SM00862">
    <property type="entry name" value="Trans_reg_C"/>
    <property type="match status" value="1"/>
</dbReference>
<feature type="domain" description="OmpR/PhoB-type" evidence="7">
    <location>
        <begin position="1"/>
        <end position="98"/>
    </location>
</feature>
<dbReference type="SMART" id="SM01043">
    <property type="entry name" value="BTAD"/>
    <property type="match status" value="1"/>
</dbReference>
<dbReference type="Proteomes" id="UP000183642">
    <property type="component" value="Unassembled WGS sequence"/>
</dbReference>
<dbReference type="Gene3D" id="3.40.50.300">
    <property type="entry name" value="P-loop containing nucleotide triphosphate hydrolases"/>
    <property type="match status" value="1"/>
</dbReference>
<dbReference type="Gene3D" id="1.25.40.10">
    <property type="entry name" value="Tetratricopeptide repeat domain"/>
    <property type="match status" value="2"/>
</dbReference>
<dbReference type="CDD" id="cd15831">
    <property type="entry name" value="BTAD"/>
    <property type="match status" value="1"/>
</dbReference>
<evidence type="ECO:0000256" key="2">
    <source>
        <dbReference type="ARBA" id="ARBA00023015"/>
    </source>
</evidence>
<feature type="region of interest" description="Disordered" evidence="6">
    <location>
        <begin position="1112"/>
        <end position="1146"/>
    </location>
</feature>
<dbReference type="InterPro" id="IPR036388">
    <property type="entry name" value="WH-like_DNA-bd_sf"/>
</dbReference>
<dbReference type="InterPro" id="IPR001867">
    <property type="entry name" value="OmpR/PhoB-type_DNA-bd"/>
</dbReference>
<dbReference type="AlphaFoldDB" id="A0A1I5EAS9"/>
<protein>
    <submittedName>
        <fullName evidence="8">Transcriptional regulatory protein, C terminal</fullName>
    </submittedName>
</protein>
<dbReference type="InterPro" id="IPR011990">
    <property type="entry name" value="TPR-like_helical_dom_sf"/>
</dbReference>
<dbReference type="Gene3D" id="1.10.10.10">
    <property type="entry name" value="Winged helix-like DNA-binding domain superfamily/Winged helix DNA-binding domain"/>
    <property type="match status" value="1"/>
</dbReference>
<evidence type="ECO:0000256" key="1">
    <source>
        <dbReference type="ARBA" id="ARBA00005820"/>
    </source>
</evidence>
<dbReference type="SUPFAM" id="SSF52540">
    <property type="entry name" value="P-loop containing nucleoside triphosphate hydrolases"/>
    <property type="match status" value="1"/>
</dbReference>
<feature type="compositionally biased region" description="Pro residues" evidence="6">
    <location>
        <begin position="264"/>
        <end position="276"/>
    </location>
</feature>
<evidence type="ECO:0000259" key="7">
    <source>
        <dbReference type="PROSITE" id="PS51755"/>
    </source>
</evidence>
<dbReference type="InterPro" id="IPR005158">
    <property type="entry name" value="BTAD"/>
</dbReference>
<dbReference type="InterPro" id="IPR016032">
    <property type="entry name" value="Sig_transdc_resp-reg_C-effctor"/>
</dbReference>
<dbReference type="Pfam" id="PF00486">
    <property type="entry name" value="Trans_reg_C"/>
    <property type="match status" value="1"/>
</dbReference>
<dbReference type="Pfam" id="PF03704">
    <property type="entry name" value="BTAD"/>
    <property type="match status" value="1"/>
</dbReference>
<evidence type="ECO:0000313" key="8">
    <source>
        <dbReference type="EMBL" id="SFO08587.1"/>
    </source>
</evidence>
<sequence length="1146" mass="123346">MRYRVLGPLEVTDPSGRPVDVGGAKPRALLALLLAEAGRVVAVDRIVEALWGEQPPPTVTGTLQAYVSHLRRVLEPERGPREPATVLLTRAPGYRIAVDADDLDSLRFARLVEEGDRAADTDPAAAVAALDRALDLWRGEPLPELGDGPGAADRHRLTELHVRARERRCDALLAAGRADAAVADLQRLVAEHPLRERLWARLVTALYSADRQADALDALRRCTELLRDELGIDPGPELRELERRVLRQDPALARRAPRPALTVVPPPSARPAPLTPPADDDTLVGRREELDRLRAAAEAAAAGRPAVVVLAGEAGIGKTRLAEAVAAMGRAAGWAVAESRCADDAGAPPLWPWTQAFEQLGQEPPAPVAEHGETDADAARFRLFQDLRSRLVAATAQRPALVVLDDLQGADATSVQLLALLARHLPRVPLLVVVTVRSVGEDLPEAVVDCLARLAREPAAVTLSLDGLAPEDVGSLLAAQLGRAGDPALAATVHDRTAGNPFFVVELTRWMRGARDLRLDRVPVPPSVVEVLRTRLARLPEGARPVLELAAVAGREVTLDLLRAAGEPAEAALAALDAATAAGLVAEGTAPWSWRFTHALVQEVLADDLPALRRARLHARLGEALQQRVTGGRADDSLVERLAHHFVEAAPITGAEPGLRWSTAAAEVARARLADGEAAAHTRRALRLLDPAAPDATRTRHDLLTALGNDLLRSGQRTEAHEVVGEALALARELGDRRCMLESAAVWGSVTLWNWRPHGVVDTEMVGLLEDLLDERDQIAPDATEAERDRLTARLLGTLGVELAFSEDLQRGVRYAERAVALARGAGDPELLGRVLNNYSLAVWGRPGAAELRLAATDEALALAGRGLPRRTEFYARLHRAAIRLHMTDRSGFEADLEAGRRLAFSLSGPEVRPHVLWQQAGAAWLAGDAARAEELTTEAHELYRRVTPHSRHAYAAHQFALRRADGRLPEAIGLLVETGDEGNPLLQLMAVLAAAESGDLAEARRLRARWGRTQIRDWASDVAVLLQAEAALHLGDEPEVTMATVALLPFRGRQAVLGTPAFSLGAYDEVLGRIAEAGGDTVAARDWWTGAREQGRRVGSPQQVALAEAHLARVPAEEARRPRRRRPPPAAPRAAAPAPVEERPA</sequence>
<dbReference type="SUPFAM" id="SSF46894">
    <property type="entry name" value="C-terminal effector domain of the bipartite response regulators"/>
    <property type="match status" value="1"/>
</dbReference>
<gene>
    <name evidence="8" type="ORF">SAMN05660359_01284</name>
</gene>
<keyword evidence="4" id="KW-0804">Transcription</keyword>
<dbReference type="GO" id="GO:0006355">
    <property type="term" value="P:regulation of DNA-templated transcription"/>
    <property type="evidence" value="ECO:0007669"/>
    <property type="project" value="InterPro"/>
</dbReference>
<organism evidence="8 9">
    <name type="scientific">Geodermatophilus obscurus</name>
    <dbReference type="NCBI Taxonomy" id="1861"/>
    <lineage>
        <taxon>Bacteria</taxon>
        <taxon>Bacillati</taxon>
        <taxon>Actinomycetota</taxon>
        <taxon>Actinomycetes</taxon>
        <taxon>Geodermatophilales</taxon>
        <taxon>Geodermatophilaceae</taxon>
        <taxon>Geodermatophilus</taxon>
    </lineage>
</organism>
<evidence type="ECO:0000256" key="3">
    <source>
        <dbReference type="ARBA" id="ARBA00023125"/>
    </source>
</evidence>
<dbReference type="InterPro" id="IPR027417">
    <property type="entry name" value="P-loop_NTPase"/>
</dbReference>
<dbReference type="InterPro" id="IPR041664">
    <property type="entry name" value="AAA_16"/>
</dbReference>
<dbReference type="SUPFAM" id="SSF48452">
    <property type="entry name" value="TPR-like"/>
    <property type="match status" value="1"/>
</dbReference>
<feature type="DNA-binding region" description="OmpR/PhoB-type" evidence="5">
    <location>
        <begin position="1"/>
        <end position="98"/>
    </location>
</feature>
<reference evidence="9" key="1">
    <citation type="submission" date="2016-10" db="EMBL/GenBank/DDBJ databases">
        <authorList>
            <person name="Varghese N."/>
            <person name="Submissions S."/>
        </authorList>
    </citation>
    <scope>NUCLEOTIDE SEQUENCE [LARGE SCALE GENOMIC DNA]</scope>
    <source>
        <strain evidence="9">DSM 43161</strain>
    </source>
</reference>
<keyword evidence="3 5" id="KW-0238">DNA-binding</keyword>
<evidence type="ECO:0000256" key="5">
    <source>
        <dbReference type="PROSITE-ProRule" id="PRU01091"/>
    </source>
</evidence>
<comment type="similarity">
    <text evidence="1">Belongs to the AfsR/DnrI/RedD regulatory family.</text>
</comment>